<evidence type="ECO:0000259" key="9">
    <source>
        <dbReference type="Pfam" id="PF01979"/>
    </source>
</evidence>
<evidence type="ECO:0000256" key="2">
    <source>
        <dbReference type="ARBA" id="ARBA00022723"/>
    </source>
</evidence>
<feature type="binding site" evidence="7">
    <location>
        <position position="223"/>
    </location>
    <ligand>
        <name>substrate</name>
    </ligand>
</feature>
<evidence type="ECO:0000313" key="11">
    <source>
        <dbReference type="Proteomes" id="UP000290848"/>
    </source>
</evidence>
<evidence type="ECO:0000256" key="8">
    <source>
        <dbReference type="PIRSR" id="PIRSR038994-3"/>
    </source>
</evidence>
<comment type="caution">
    <text evidence="10">The sequence shown here is derived from an EMBL/GenBank/DDBJ whole genome shotgun (WGS) entry which is preliminary data.</text>
</comment>
<evidence type="ECO:0000256" key="5">
    <source>
        <dbReference type="PIRNR" id="PIRNR038994"/>
    </source>
</evidence>
<dbReference type="Proteomes" id="UP000290848">
    <property type="component" value="Unassembled WGS sequence"/>
</dbReference>
<evidence type="ECO:0000256" key="4">
    <source>
        <dbReference type="ARBA" id="ARBA00023277"/>
    </source>
</evidence>
<dbReference type="CDD" id="cd00854">
    <property type="entry name" value="NagA"/>
    <property type="match status" value="1"/>
</dbReference>
<feature type="binding site" evidence="7">
    <location>
        <position position="247"/>
    </location>
    <ligand>
        <name>substrate</name>
    </ligand>
</feature>
<feature type="binding site" evidence="7">
    <location>
        <begin position="295"/>
        <end position="297"/>
    </location>
    <ligand>
        <name>substrate</name>
    </ligand>
</feature>
<dbReference type="EC" id="3.5.1.25" evidence="10"/>
<dbReference type="PIRSF" id="PIRSF038994">
    <property type="entry name" value="NagA"/>
    <property type="match status" value="1"/>
</dbReference>
<dbReference type="Gene3D" id="2.30.40.10">
    <property type="entry name" value="Urease, subunit C, domain 1"/>
    <property type="match status" value="1"/>
</dbReference>
<dbReference type="InterPro" id="IPR032466">
    <property type="entry name" value="Metal_Hydrolase"/>
</dbReference>
<evidence type="ECO:0000256" key="6">
    <source>
        <dbReference type="PIRSR" id="PIRSR038994-1"/>
    </source>
</evidence>
<dbReference type="EMBL" id="RXOC01000004">
    <property type="protein sequence ID" value="RXF70463.1"/>
    <property type="molecule type" value="Genomic_DNA"/>
</dbReference>
<proteinExistence type="inferred from homology"/>
<feature type="binding site" evidence="7">
    <location>
        <begin position="215"/>
        <end position="216"/>
    </location>
    <ligand>
        <name>substrate</name>
    </ligand>
</feature>
<feature type="binding site" evidence="8">
    <location>
        <position position="212"/>
    </location>
    <ligand>
        <name>Zn(2+)</name>
        <dbReference type="ChEBI" id="CHEBI:29105"/>
    </ligand>
</feature>
<dbReference type="NCBIfam" id="TIGR00221">
    <property type="entry name" value="nagA"/>
    <property type="match status" value="1"/>
</dbReference>
<dbReference type="InterPro" id="IPR006680">
    <property type="entry name" value="Amidohydro-rel"/>
</dbReference>
<sequence length="367" mass="39341">MLTALINGTIFTGDKELKDKALLLDGNTIAGIVDIPSIPENASVIDCSGKYIAPGLLDLQIYGAAGVLFSSELSVEALESITGGIVKSGATGFVLTLATNSLDVFREAIRIAKQFSHPALLGIHLEGPYINPVKRGAHILEYIKKPEIKEVESLIKEAGGLLKIMTLAPEMTDPSIIRLLTDNGVVVSAGHSNATFDEAQDSFRSGITTVTHLFNAMSPLHHREPGLPGAVFEAEKTCASIVADGIHVAFPVVSVSKKVMKERLFLITDAVVEVKEGAYVHVEQEDRYTLPDGTLSGSKLTLLKAIKNCVQHAGIPLDEAIRMASTYPAKVIGATDRGRIEKGCRADLTLFNSDLELTDVFLEGVRQ</sequence>
<keyword evidence="2 8" id="KW-0479">Metal-binding</keyword>
<feature type="domain" description="Amidohydrolase-related" evidence="9">
    <location>
        <begin position="51"/>
        <end position="364"/>
    </location>
</feature>
<dbReference type="Gene3D" id="3.20.20.140">
    <property type="entry name" value="Metal-dependent hydrolases"/>
    <property type="match status" value="1"/>
</dbReference>
<dbReference type="SUPFAM" id="SSF51338">
    <property type="entry name" value="Composite domain of metallo-dependent hydrolases"/>
    <property type="match status" value="1"/>
</dbReference>
<protein>
    <submittedName>
        <fullName evidence="10">N-acetylglucosamine-6-phosphate deacetylase</fullName>
        <ecNumber evidence="10">3.5.1.25</ecNumber>
    </submittedName>
</protein>
<comment type="similarity">
    <text evidence="1 5">Belongs to the metallo-dependent hydrolases superfamily. NagA family.</text>
</comment>
<dbReference type="AlphaFoldDB" id="A0A4Q0MBM4"/>
<evidence type="ECO:0000313" key="10">
    <source>
        <dbReference type="EMBL" id="RXF70463.1"/>
    </source>
</evidence>
<dbReference type="RefSeq" id="WP_128768768.1">
    <property type="nucleotide sequence ID" value="NZ_RXOC01000004.1"/>
</dbReference>
<dbReference type="PANTHER" id="PTHR11113:SF14">
    <property type="entry name" value="N-ACETYLGLUCOSAMINE-6-PHOSPHATE DEACETYLASE"/>
    <property type="match status" value="1"/>
</dbReference>
<dbReference type="GO" id="GO:0046872">
    <property type="term" value="F:metal ion binding"/>
    <property type="evidence" value="ECO:0007669"/>
    <property type="project" value="UniProtKB-KW"/>
</dbReference>
<evidence type="ECO:0000256" key="1">
    <source>
        <dbReference type="ARBA" id="ARBA00010716"/>
    </source>
</evidence>
<keyword evidence="4 5" id="KW-0119">Carbohydrate metabolism</keyword>
<organism evidence="10 11">
    <name type="scientific">Arcticibacter tournemirensis</name>
    <dbReference type="NCBI Taxonomy" id="699437"/>
    <lineage>
        <taxon>Bacteria</taxon>
        <taxon>Pseudomonadati</taxon>
        <taxon>Bacteroidota</taxon>
        <taxon>Sphingobacteriia</taxon>
        <taxon>Sphingobacteriales</taxon>
        <taxon>Sphingobacteriaceae</taxon>
        <taxon>Arcticibacter</taxon>
    </lineage>
</organism>
<accession>A0A4Q0MBM4</accession>
<evidence type="ECO:0000256" key="7">
    <source>
        <dbReference type="PIRSR" id="PIRSR038994-2"/>
    </source>
</evidence>
<feature type="active site" description="Proton donor/acceptor" evidence="6">
    <location>
        <position position="269"/>
    </location>
</feature>
<name>A0A4Q0MBM4_9SPHI</name>
<dbReference type="PANTHER" id="PTHR11113">
    <property type="entry name" value="N-ACETYLGLUCOSAMINE-6-PHOSPHATE DEACETYLASE"/>
    <property type="match status" value="1"/>
</dbReference>
<dbReference type="InterPro" id="IPR011059">
    <property type="entry name" value="Metal-dep_hydrolase_composite"/>
</dbReference>
<dbReference type="InterPro" id="IPR003764">
    <property type="entry name" value="GlcNAc_6-P_deAcase"/>
</dbReference>
<dbReference type="GO" id="GO:0006046">
    <property type="term" value="P:N-acetylglucosamine catabolic process"/>
    <property type="evidence" value="ECO:0007669"/>
    <property type="project" value="TreeGrafter"/>
</dbReference>
<keyword evidence="3 5" id="KW-0378">Hydrolase</keyword>
<evidence type="ECO:0000256" key="3">
    <source>
        <dbReference type="ARBA" id="ARBA00022801"/>
    </source>
</evidence>
<comment type="cofactor">
    <cofactor evidence="8">
        <name>a divalent metal cation</name>
        <dbReference type="ChEBI" id="CHEBI:60240"/>
    </cofactor>
    <text evidence="8">Binds 1 divalent metal cation per subunit.</text>
</comment>
<gene>
    <name evidence="10" type="primary">nagA</name>
    <name evidence="10" type="ORF">EKH83_07400</name>
</gene>
<dbReference type="Pfam" id="PF01979">
    <property type="entry name" value="Amidohydro_1"/>
    <property type="match status" value="1"/>
</dbReference>
<feature type="binding site" evidence="8">
    <location>
        <position position="126"/>
    </location>
    <ligand>
        <name>Zn(2+)</name>
        <dbReference type="ChEBI" id="CHEBI:29105"/>
    </ligand>
</feature>
<dbReference type="SUPFAM" id="SSF51556">
    <property type="entry name" value="Metallo-dependent hydrolases"/>
    <property type="match status" value="1"/>
</dbReference>
<reference evidence="10 11" key="1">
    <citation type="submission" date="2018-12" db="EMBL/GenBank/DDBJ databases">
        <title>The Draft Genome Sequence of the Soil Bacterium Pedobacter tournemirensis R1.</title>
        <authorList>
            <person name="He J."/>
        </authorList>
    </citation>
    <scope>NUCLEOTIDE SEQUENCE [LARGE SCALE GENOMIC DNA]</scope>
    <source>
        <strain evidence="10 11">R1</strain>
    </source>
</reference>
<feature type="binding site" evidence="7">
    <location>
        <position position="137"/>
    </location>
    <ligand>
        <name>substrate</name>
    </ligand>
</feature>
<dbReference type="GO" id="GO:0008448">
    <property type="term" value="F:N-acetylglucosamine-6-phosphate deacetylase activity"/>
    <property type="evidence" value="ECO:0007669"/>
    <property type="project" value="UniProtKB-EC"/>
</dbReference>
<feature type="binding site" evidence="8">
    <location>
        <position position="191"/>
    </location>
    <ligand>
        <name>Zn(2+)</name>
        <dbReference type="ChEBI" id="CHEBI:29105"/>
    </ligand>
</feature>